<dbReference type="SUPFAM" id="SSF53383">
    <property type="entry name" value="PLP-dependent transferases"/>
    <property type="match status" value="1"/>
</dbReference>
<dbReference type="PIRSF" id="PIRSF005572">
    <property type="entry name" value="NifS"/>
    <property type="match status" value="1"/>
</dbReference>
<dbReference type="KEGG" id="rul:UC8_16820"/>
<dbReference type="InterPro" id="IPR015421">
    <property type="entry name" value="PyrdxlP-dep_Trfase_major"/>
</dbReference>
<feature type="domain" description="Aminotransferase class V" evidence="7">
    <location>
        <begin position="29"/>
        <end position="396"/>
    </location>
</feature>
<feature type="compositionally biased region" description="Low complexity" evidence="6">
    <location>
        <begin position="10"/>
        <end position="24"/>
    </location>
</feature>
<dbReference type="RefSeq" id="WP_084426453.1">
    <property type="nucleotide sequence ID" value="NZ_CP042914.1"/>
</dbReference>
<evidence type="ECO:0000259" key="7">
    <source>
        <dbReference type="Pfam" id="PF00266"/>
    </source>
</evidence>
<evidence type="ECO:0000313" key="9">
    <source>
        <dbReference type="Proteomes" id="UP000325286"/>
    </source>
</evidence>
<protein>
    <recommendedName>
        <fullName evidence="3">cysteine desulfurase</fullName>
        <ecNumber evidence="3">2.8.1.7</ecNumber>
    </recommendedName>
</protein>
<keyword evidence="9" id="KW-1185">Reference proteome</keyword>
<evidence type="ECO:0000313" key="8">
    <source>
        <dbReference type="EMBL" id="QEG39686.1"/>
    </source>
</evidence>
<evidence type="ECO:0000256" key="2">
    <source>
        <dbReference type="ARBA" id="ARBA00010447"/>
    </source>
</evidence>
<evidence type="ECO:0000256" key="1">
    <source>
        <dbReference type="ARBA" id="ARBA00001933"/>
    </source>
</evidence>
<sequence length="411" mass="42714">MLQRGHGPGAHATTYITTPRTPTITTPRHYLDNAATSWPKPPAVYEAVMQQMQAVGAAAGRGAYHDAVTSADVVQQTRAAIARLISAPSASCIAMAANGTAALNLAIQGIWPTPPPVAAHVVTTAAEHNSVLRPLQAMADRGGVELQTVPCDASGTVRAEQVLAAVRDDTQLVAVGHASNVTAAVQPIAAIGEALVDHPALLLCDAAQTFGYLPIDVQAWHVDLLASPGHKGGLGPLGTGFLYAAPHVQPRLTPSLWGGTGGNSDLLTMPDAFPQRLEAGNLNVPAIAGWLAGLRWLEQQPDPSQHLRVLSRRLDQGLEDLPGVRCLGVGHPLPLRSFVVAGLTPSDVGAILDAEFGVQVRTGLHCAALIHHSLDTQGEGTVRISAGHLTNEDDVAAALDAVARIAAEIHS</sequence>
<dbReference type="InterPro" id="IPR000192">
    <property type="entry name" value="Aminotrans_V_dom"/>
</dbReference>
<evidence type="ECO:0000256" key="3">
    <source>
        <dbReference type="ARBA" id="ARBA00012239"/>
    </source>
</evidence>
<proteinExistence type="inferred from homology"/>
<organism evidence="8 9">
    <name type="scientific">Roseimaritima ulvae</name>
    <dbReference type="NCBI Taxonomy" id="980254"/>
    <lineage>
        <taxon>Bacteria</taxon>
        <taxon>Pseudomonadati</taxon>
        <taxon>Planctomycetota</taxon>
        <taxon>Planctomycetia</taxon>
        <taxon>Pirellulales</taxon>
        <taxon>Pirellulaceae</taxon>
        <taxon>Roseimaritima</taxon>
    </lineage>
</organism>
<evidence type="ECO:0000256" key="6">
    <source>
        <dbReference type="SAM" id="MobiDB-lite"/>
    </source>
</evidence>
<dbReference type="Proteomes" id="UP000325286">
    <property type="component" value="Chromosome"/>
</dbReference>
<name>A0A5B9QRJ9_9BACT</name>
<keyword evidence="4" id="KW-0663">Pyridoxal phosphate</keyword>
<dbReference type="OrthoDB" id="9804366at2"/>
<accession>A0A5B9QRJ9</accession>
<feature type="region of interest" description="Disordered" evidence="6">
    <location>
        <begin position="1"/>
        <end position="24"/>
    </location>
</feature>
<comment type="cofactor">
    <cofactor evidence="1">
        <name>pyridoxal 5'-phosphate</name>
        <dbReference type="ChEBI" id="CHEBI:597326"/>
    </cofactor>
</comment>
<comment type="catalytic activity">
    <reaction evidence="5">
        <text>(sulfur carrier)-H + L-cysteine = (sulfur carrier)-SH + L-alanine</text>
        <dbReference type="Rhea" id="RHEA:43892"/>
        <dbReference type="Rhea" id="RHEA-COMP:14737"/>
        <dbReference type="Rhea" id="RHEA-COMP:14739"/>
        <dbReference type="ChEBI" id="CHEBI:29917"/>
        <dbReference type="ChEBI" id="CHEBI:35235"/>
        <dbReference type="ChEBI" id="CHEBI:57972"/>
        <dbReference type="ChEBI" id="CHEBI:64428"/>
        <dbReference type="EC" id="2.8.1.7"/>
    </reaction>
</comment>
<dbReference type="InterPro" id="IPR015424">
    <property type="entry name" value="PyrdxlP-dep_Trfase"/>
</dbReference>
<evidence type="ECO:0000256" key="4">
    <source>
        <dbReference type="ARBA" id="ARBA00022898"/>
    </source>
</evidence>
<keyword evidence="8" id="KW-0808">Transferase</keyword>
<dbReference type="GO" id="GO:0031071">
    <property type="term" value="F:cysteine desulfurase activity"/>
    <property type="evidence" value="ECO:0007669"/>
    <property type="project" value="UniProtKB-EC"/>
</dbReference>
<dbReference type="PANTHER" id="PTHR43586">
    <property type="entry name" value="CYSTEINE DESULFURASE"/>
    <property type="match status" value="1"/>
</dbReference>
<dbReference type="PANTHER" id="PTHR43586:SF4">
    <property type="entry name" value="ISOPENICILLIN N EPIMERASE"/>
    <property type="match status" value="1"/>
</dbReference>
<dbReference type="Gene3D" id="3.90.1150.10">
    <property type="entry name" value="Aspartate Aminotransferase, domain 1"/>
    <property type="match status" value="1"/>
</dbReference>
<dbReference type="AlphaFoldDB" id="A0A5B9QRJ9"/>
<dbReference type="EMBL" id="CP042914">
    <property type="protein sequence ID" value="QEG39686.1"/>
    <property type="molecule type" value="Genomic_DNA"/>
</dbReference>
<dbReference type="InterPro" id="IPR016454">
    <property type="entry name" value="Cysteine_dSase"/>
</dbReference>
<reference evidence="8 9" key="1">
    <citation type="submission" date="2019-08" db="EMBL/GenBank/DDBJ databases">
        <title>Deep-cultivation of Planctomycetes and their phenomic and genomic characterization uncovers novel biology.</title>
        <authorList>
            <person name="Wiegand S."/>
            <person name="Jogler M."/>
            <person name="Boedeker C."/>
            <person name="Pinto D."/>
            <person name="Vollmers J."/>
            <person name="Rivas-Marin E."/>
            <person name="Kohn T."/>
            <person name="Peeters S.H."/>
            <person name="Heuer A."/>
            <person name="Rast P."/>
            <person name="Oberbeckmann S."/>
            <person name="Bunk B."/>
            <person name="Jeske O."/>
            <person name="Meyerdierks A."/>
            <person name="Storesund J.E."/>
            <person name="Kallscheuer N."/>
            <person name="Luecker S."/>
            <person name="Lage O.M."/>
            <person name="Pohl T."/>
            <person name="Merkel B.J."/>
            <person name="Hornburger P."/>
            <person name="Mueller R.-W."/>
            <person name="Bruemmer F."/>
            <person name="Labrenz M."/>
            <person name="Spormann A.M."/>
            <person name="Op den Camp H."/>
            <person name="Overmann J."/>
            <person name="Amann R."/>
            <person name="Jetten M.S.M."/>
            <person name="Mascher T."/>
            <person name="Medema M.H."/>
            <person name="Devos D.P."/>
            <person name="Kaster A.-K."/>
            <person name="Ovreas L."/>
            <person name="Rohde M."/>
            <person name="Galperin M.Y."/>
            <person name="Jogler C."/>
        </authorList>
    </citation>
    <scope>NUCLEOTIDE SEQUENCE [LARGE SCALE GENOMIC DNA]</scope>
    <source>
        <strain evidence="8 9">UC8</strain>
    </source>
</reference>
<gene>
    <name evidence="8" type="primary">csd_1</name>
    <name evidence="8" type="ORF">UC8_16820</name>
</gene>
<dbReference type="Gene3D" id="3.40.640.10">
    <property type="entry name" value="Type I PLP-dependent aspartate aminotransferase-like (Major domain)"/>
    <property type="match status" value="1"/>
</dbReference>
<evidence type="ECO:0000256" key="5">
    <source>
        <dbReference type="ARBA" id="ARBA00050776"/>
    </source>
</evidence>
<dbReference type="Pfam" id="PF00266">
    <property type="entry name" value="Aminotran_5"/>
    <property type="match status" value="1"/>
</dbReference>
<dbReference type="EC" id="2.8.1.7" evidence="3"/>
<comment type="similarity">
    <text evidence="2">Belongs to the class-V pyridoxal-phosphate-dependent aminotransferase family. Csd subfamily.</text>
</comment>
<dbReference type="InterPro" id="IPR015422">
    <property type="entry name" value="PyrdxlP-dep_Trfase_small"/>
</dbReference>